<evidence type="ECO:0000259" key="2">
    <source>
        <dbReference type="Pfam" id="PF22422"/>
    </source>
</evidence>
<accession>A0A6N9TMQ5</accession>
<protein>
    <submittedName>
        <fullName evidence="3">Amylo-alpha-1,6-glucosidase</fullName>
    </submittedName>
</protein>
<dbReference type="InterPro" id="IPR012341">
    <property type="entry name" value="6hp_glycosidase-like_sf"/>
</dbReference>
<evidence type="ECO:0000313" key="3">
    <source>
        <dbReference type="EMBL" id="NDY41353.1"/>
    </source>
</evidence>
<keyword evidence="4" id="KW-1185">Reference proteome</keyword>
<gene>
    <name evidence="3" type="ORF">G3N55_00615</name>
</gene>
<dbReference type="GO" id="GO:0005975">
    <property type="term" value="P:carbohydrate metabolic process"/>
    <property type="evidence" value="ECO:0007669"/>
    <property type="project" value="InterPro"/>
</dbReference>
<comment type="caution">
    <text evidence="3">The sequence shown here is derived from an EMBL/GenBank/DDBJ whole genome shotgun (WGS) entry which is preliminary data.</text>
</comment>
<dbReference type="InterPro" id="IPR054491">
    <property type="entry name" value="MGH1-like_GH"/>
</dbReference>
<dbReference type="InterPro" id="IPR032856">
    <property type="entry name" value="GDE_N_bis"/>
</dbReference>
<dbReference type="PANTHER" id="PTHR34987:SF4">
    <property type="entry name" value="ALPHA-L-RHAMNOSIDASE C-TERMINAL DOMAIN-CONTAINING PROTEIN"/>
    <property type="match status" value="1"/>
</dbReference>
<dbReference type="AlphaFoldDB" id="A0A6N9TMQ5"/>
<dbReference type="Proteomes" id="UP000469346">
    <property type="component" value="Unassembled WGS sequence"/>
</dbReference>
<reference evidence="3 4" key="1">
    <citation type="submission" date="2020-02" db="EMBL/GenBank/DDBJ databases">
        <title>Comparative genomics of sulfur disproportionating microorganisms.</title>
        <authorList>
            <person name="Ward L.M."/>
            <person name="Bertran E."/>
            <person name="Johnston D.T."/>
        </authorList>
    </citation>
    <scope>NUCLEOTIDE SEQUENCE [LARGE SCALE GENOMIC DNA]</scope>
    <source>
        <strain evidence="3 4">DSM 100025</strain>
    </source>
</reference>
<feature type="domain" description="Putative glycogen debranching enzyme N-terminal" evidence="1">
    <location>
        <begin position="9"/>
        <end position="203"/>
    </location>
</feature>
<dbReference type="Pfam" id="PF14742">
    <property type="entry name" value="GDE_N_bis"/>
    <property type="match status" value="1"/>
</dbReference>
<proteinExistence type="predicted"/>
<dbReference type="SUPFAM" id="SSF48208">
    <property type="entry name" value="Six-hairpin glycosidases"/>
    <property type="match status" value="1"/>
</dbReference>
<sequence length="705" mass="79130">MVDDRTRVLKHGNGFAVFDRYGDILNIGRGEQGIYHEDTRHLSRLEIRLNDRRPLLLYSTVKSDNTLLTVDLANPDFEVPGEGRIPQGAVHVFRSKVLHGGACIEHIRLHNYACCPVAFTLEVFFDADFADIFEVRGTERRARGRDLAPRVRRDTVIFGYRGRDGVVRRTWVTSDPAPTEAWAGGFRYRVRLPARGATDIYLRVACQADETRVRDLAAAYRDIYTGLQQGVAASWHRQCYVSTSNEQFNDWLNRAYADLRMLTTPTGHGLYPYAGVPWFSTVFGRDGIWTGLECLWHNPDLARGVLRYLAAFQADDEDPATDAQPGKILHEVRRGEMARTGEVPFGRYYGSVDATPLFVVLAGAYFGRTGDREFLRELWPHVQRAIEWIDTYGDVDGDGFVEYARRTPRGLVNQGWKDSEDAVFHADGTLARGPVALCEVQGYVYEAKRAAARLARALEAPGAAERWEAEARLLRDRVEAAFWWPERGTYVLALDGEKRPCRVAASNPGHLLFSGLPDRRRAAELAQTFLAPAFFSGWGVRTLAETECRYNPMSYHNGSVWPHDNAIIAAGLARYGHKVEAARILAGLFDASIFMDLHRLPELFCGFARRPGEGPTHYPVACLPQAWASGAVFLLLQAVLGLEFRPGAREIRFRHPLLPAFLEEVKLENLRLGEASVDLVLRRHARNVSVDVARKDGPVEIVVAA</sequence>
<dbReference type="PANTHER" id="PTHR34987">
    <property type="entry name" value="C, PUTATIVE (AFU_ORTHOLOGUE AFUA_3G02880)-RELATED"/>
    <property type="match status" value="1"/>
</dbReference>
<dbReference type="InterPro" id="IPR008928">
    <property type="entry name" value="6-hairpin_glycosidase_sf"/>
</dbReference>
<organism evidence="3 4">
    <name type="scientific">Dissulfurirhabdus thermomarina</name>
    <dbReference type="NCBI Taxonomy" id="1765737"/>
    <lineage>
        <taxon>Bacteria</taxon>
        <taxon>Deltaproteobacteria</taxon>
        <taxon>Dissulfurirhabdaceae</taxon>
        <taxon>Dissulfurirhabdus</taxon>
    </lineage>
</organism>
<evidence type="ECO:0000313" key="4">
    <source>
        <dbReference type="Proteomes" id="UP000469346"/>
    </source>
</evidence>
<name>A0A6N9TMQ5_DISTH</name>
<dbReference type="Pfam" id="PF22422">
    <property type="entry name" value="MGH1-like_GH"/>
    <property type="match status" value="1"/>
</dbReference>
<evidence type="ECO:0000259" key="1">
    <source>
        <dbReference type="Pfam" id="PF14742"/>
    </source>
</evidence>
<dbReference type="Gene3D" id="1.50.10.10">
    <property type="match status" value="1"/>
</dbReference>
<dbReference type="EMBL" id="JAAGRR010000002">
    <property type="protein sequence ID" value="NDY41353.1"/>
    <property type="molecule type" value="Genomic_DNA"/>
</dbReference>
<feature type="domain" description="Mannosylglycerate hydrolase MGH1-like glycoside hydrolase" evidence="2">
    <location>
        <begin position="292"/>
        <end position="589"/>
    </location>
</feature>